<dbReference type="RefSeq" id="WP_369178076.1">
    <property type="nucleotide sequence ID" value="NZ_OZ156463.1"/>
</dbReference>
<name>A0A853F109_9GAMM</name>
<accession>A0A853F109</accession>
<comment type="caution">
    <text evidence="2">The sequence shown here is derived from an EMBL/GenBank/DDBJ whole genome shotgun (WGS) entry which is preliminary data.</text>
</comment>
<dbReference type="Pfam" id="PF21247">
    <property type="entry name" value="Fic-like_C"/>
    <property type="match status" value="1"/>
</dbReference>
<evidence type="ECO:0000313" key="2">
    <source>
        <dbReference type="EMBL" id="NYT26641.1"/>
    </source>
</evidence>
<reference evidence="2 3" key="1">
    <citation type="submission" date="2020-05" db="EMBL/GenBank/DDBJ databases">
        <title>Horizontal transmission and recombination maintain forever young bacterial symbiont genomes.</title>
        <authorList>
            <person name="Russell S.L."/>
            <person name="Pepper-Tunick E."/>
            <person name="Svedberg J."/>
            <person name="Byrne A."/>
            <person name="Ruelas Castillo J."/>
            <person name="Vollmers C."/>
            <person name="Beinart R.A."/>
            <person name="Corbett-Detig R."/>
        </authorList>
    </citation>
    <scope>NUCLEOTIDE SEQUENCE [LARGE SCALE GENOMIC DNA]</scope>
    <source>
        <strain evidence="2">455</strain>
    </source>
</reference>
<evidence type="ECO:0000313" key="3">
    <source>
        <dbReference type="Proteomes" id="UP000568751"/>
    </source>
</evidence>
<dbReference type="InterPro" id="IPR049514">
    <property type="entry name" value="Fic-like_C"/>
</dbReference>
<dbReference type="AlphaFoldDB" id="A0A853F109"/>
<protein>
    <recommendedName>
        <fullName evidence="1">Filamentation induced by cAMP protein Fic-like C-terminal domain-containing protein</fullName>
    </recommendedName>
</protein>
<dbReference type="EMBL" id="JACCHT010000001">
    <property type="protein sequence ID" value="NYT26641.1"/>
    <property type="molecule type" value="Genomic_DNA"/>
</dbReference>
<sequence>MDWFSNNNIKKTESIEDNVKDFKRNSDNKIDAKQRGFDFIENSYISVNKDISGTKLGLSYNFEYLTKNHIEILKQCKLENTATELMEISKRSNKSKFKNDILNPLLKSNFLELTIPEKPKSPKQKYRLTGKFVAKIPKG</sequence>
<gene>
    <name evidence="2" type="ORF">H0A76_01205</name>
</gene>
<proteinExistence type="predicted"/>
<organism evidence="2 3">
    <name type="scientific">Candidatus Thiodubiliella endoseptemdiera</name>
    <dbReference type="NCBI Taxonomy" id="2738886"/>
    <lineage>
        <taxon>Bacteria</taxon>
        <taxon>Pseudomonadati</taxon>
        <taxon>Pseudomonadota</taxon>
        <taxon>Gammaproteobacteria</taxon>
        <taxon>Candidatus Pseudothioglobaceae</taxon>
        <taxon>Candidatus Thiodubiliella</taxon>
    </lineage>
</organism>
<dbReference type="Proteomes" id="UP000568751">
    <property type="component" value="Unassembled WGS sequence"/>
</dbReference>
<feature type="domain" description="Filamentation induced by cAMP protein Fic-like C-terminal" evidence="1">
    <location>
        <begin position="78"/>
        <end position="129"/>
    </location>
</feature>
<evidence type="ECO:0000259" key="1">
    <source>
        <dbReference type="Pfam" id="PF21247"/>
    </source>
</evidence>